<dbReference type="AlphaFoldDB" id="A0A8R2DQN4"/>
<dbReference type="RefSeq" id="XP_021208494.2">
    <property type="nucleotide sequence ID" value="XM_021352819.3"/>
</dbReference>
<reference evidence="3" key="1">
    <citation type="journal article" date="2008" name="Insect Biochem. Mol. Biol.">
        <title>The genome of a lepidopteran model insect, the silkworm Bombyx mori.</title>
        <authorList>
            <consortium name="International Silkworm Genome Consortium"/>
        </authorList>
    </citation>
    <scope>NUCLEOTIDE SEQUENCE [LARGE SCALE GENOMIC DNA]</scope>
    <source>
        <strain evidence="3">p50T</strain>
    </source>
</reference>
<dbReference type="GeneID" id="101742425"/>
<sequence>MGMGDESNKEAEPNTSKKDSQNENSDHDTREKNPNDPGSECSWSLTSYSGVSGLDMARVRADVPKPIGKKEMKTVDRKSRRRSRPEKHRHGKVNKRKRSETRRQLVHRVQKRRPKVTRKRDLSVSTIFTRLSPGSRRSRSPGCKFCGHRCCLRRYNKKKKRVRFKKEVKKRITKKGKRNRVSEGIQAGSRCEMLSPLFVKYSGIPSRLPNAECSRNFTEISPQMIFDSLERLTKWKHAVVTVSILKYMAHNYPVNRDMGQLLKELKEKLRVAALAGIVILIGIDCWCLSSELEDTKLTQNHVSLFWKIYMDTMKPFSKRSAV</sequence>
<proteinExistence type="predicted"/>
<feature type="compositionally biased region" description="Basic residues" evidence="1">
    <location>
        <begin position="78"/>
        <end position="118"/>
    </location>
</feature>
<dbReference type="EnsemblMetazoa" id="XM_021352819.2">
    <property type="protein sequence ID" value="XP_021208494.2"/>
    <property type="gene ID" value="LOC101742425"/>
</dbReference>
<feature type="compositionally biased region" description="Basic and acidic residues" evidence="1">
    <location>
        <begin position="57"/>
        <end position="77"/>
    </location>
</feature>
<protein>
    <submittedName>
        <fullName evidence="2">Uncharacterized protein</fullName>
    </submittedName>
</protein>
<evidence type="ECO:0000313" key="2">
    <source>
        <dbReference type="EnsemblMetazoa" id="XP_021208494.2"/>
    </source>
</evidence>
<reference evidence="2" key="2">
    <citation type="submission" date="2022-06" db="UniProtKB">
        <authorList>
            <consortium name="EnsemblMetazoa"/>
        </authorList>
    </citation>
    <scope>IDENTIFICATION</scope>
    <source>
        <strain evidence="2">p50T (Dazao)</strain>
    </source>
</reference>
<evidence type="ECO:0000256" key="1">
    <source>
        <dbReference type="SAM" id="MobiDB-lite"/>
    </source>
</evidence>
<dbReference type="Proteomes" id="UP000005204">
    <property type="component" value="Unassembled WGS sequence"/>
</dbReference>
<name>A0A8R2DQN4_BOMMO</name>
<feature type="region of interest" description="Disordered" evidence="1">
    <location>
        <begin position="1"/>
        <end position="121"/>
    </location>
</feature>
<feature type="compositionally biased region" description="Polar residues" evidence="1">
    <location>
        <begin position="41"/>
        <end position="50"/>
    </location>
</feature>
<evidence type="ECO:0000313" key="3">
    <source>
        <dbReference type="Proteomes" id="UP000005204"/>
    </source>
</evidence>
<organism evidence="2 3">
    <name type="scientific">Bombyx mori</name>
    <name type="common">Silk moth</name>
    <dbReference type="NCBI Taxonomy" id="7091"/>
    <lineage>
        <taxon>Eukaryota</taxon>
        <taxon>Metazoa</taxon>
        <taxon>Ecdysozoa</taxon>
        <taxon>Arthropoda</taxon>
        <taxon>Hexapoda</taxon>
        <taxon>Insecta</taxon>
        <taxon>Pterygota</taxon>
        <taxon>Neoptera</taxon>
        <taxon>Endopterygota</taxon>
        <taxon>Lepidoptera</taxon>
        <taxon>Glossata</taxon>
        <taxon>Ditrysia</taxon>
        <taxon>Bombycoidea</taxon>
        <taxon>Bombycidae</taxon>
        <taxon>Bombycinae</taxon>
        <taxon>Bombyx</taxon>
    </lineage>
</organism>
<accession>A0A8R2DQN4</accession>
<keyword evidence="3" id="KW-1185">Reference proteome</keyword>
<feature type="compositionally biased region" description="Basic and acidic residues" evidence="1">
    <location>
        <begin position="1"/>
        <end position="34"/>
    </location>
</feature>